<evidence type="ECO:0000313" key="3">
    <source>
        <dbReference type="Proteomes" id="UP000257200"/>
    </source>
</evidence>
<keyword evidence="1" id="KW-0472">Membrane</keyword>
<dbReference type="GeneTree" id="ENSGT00940000171576"/>
<dbReference type="STRING" id="80966.ENSAPOP00000009478"/>
<evidence type="ECO:0000256" key="1">
    <source>
        <dbReference type="SAM" id="Phobius"/>
    </source>
</evidence>
<keyword evidence="1" id="KW-1133">Transmembrane helix</keyword>
<reference evidence="2" key="2">
    <citation type="submission" date="2025-09" db="UniProtKB">
        <authorList>
            <consortium name="Ensembl"/>
        </authorList>
    </citation>
    <scope>IDENTIFICATION</scope>
</reference>
<proteinExistence type="predicted"/>
<evidence type="ECO:0000313" key="2">
    <source>
        <dbReference type="Ensembl" id="ENSAPOP00000009478.1"/>
    </source>
</evidence>
<keyword evidence="1" id="KW-0812">Transmembrane</keyword>
<dbReference type="Ensembl" id="ENSAPOT00000001494.1">
    <property type="protein sequence ID" value="ENSAPOP00000009478.1"/>
    <property type="gene ID" value="ENSAPOG00000011769.1"/>
</dbReference>
<sequence>MEISRWFSRSLFIYLLISQEQNFSAAMKRRCIALLSAFSTAMLILSNLVFLGGIHVGRIFWKRVFIQGKLPSTALDGNYWKCCSIVGVYI</sequence>
<dbReference type="AlphaFoldDB" id="A0A3Q1EYD1"/>
<reference evidence="2" key="1">
    <citation type="submission" date="2025-08" db="UniProtKB">
        <authorList>
            <consortium name="Ensembl"/>
        </authorList>
    </citation>
    <scope>IDENTIFICATION</scope>
</reference>
<feature type="transmembrane region" description="Helical" evidence="1">
    <location>
        <begin position="31"/>
        <end position="54"/>
    </location>
</feature>
<dbReference type="Proteomes" id="UP000257200">
    <property type="component" value="Unplaced"/>
</dbReference>
<organism evidence="2 3">
    <name type="scientific">Acanthochromis polyacanthus</name>
    <name type="common">spiny chromis</name>
    <dbReference type="NCBI Taxonomy" id="80966"/>
    <lineage>
        <taxon>Eukaryota</taxon>
        <taxon>Metazoa</taxon>
        <taxon>Chordata</taxon>
        <taxon>Craniata</taxon>
        <taxon>Vertebrata</taxon>
        <taxon>Euteleostomi</taxon>
        <taxon>Actinopterygii</taxon>
        <taxon>Neopterygii</taxon>
        <taxon>Teleostei</taxon>
        <taxon>Neoteleostei</taxon>
        <taxon>Acanthomorphata</taxon>
        <taxon>Ovalentaria</taxon>
        <taxon>Pomacentridae</taxon>
        <taxon>Acanthochromis</taxon>
    </lineage>
</organism>
<dbReference type="InParanoid" id="A0A3Q1EYD1"/>
<name>A0A3Q1EYD1_9TELE</name>
<keyword evidence="3" id="KW-1185">Reference proteome</keyword>
<protein>
    <submittedName>
        <fullName evidence="2">Uncharacterized protein</fullName>
    </submittedName>
</protein>
<accession>A0A3Q1EYD1</accession>